<sequence>MRNRSCKVFPFQWSVFAALITAPLFFAGCGPDPEVLKQQDQAEAKAYEEAARNPPNLPPEIEERRRYRMKMDFGVTSDSAPASSEGGKD</sequence>
<dbReference type="Proteomes" id="UP000006860">
    <property type="component" value="Chromosome"/>
</dbReference>
<proteinExistence type="predicted"/>
<gene>
    <name evidence="3" type="ordered locus">Plabr_4134</name>
</gene>
<evidence type="ECO:0000313" key="4">
    <source>
        <dbReference type="Proteomes" id="UP000006860"/>
    </source>
</evidence>
<evidence type="ECO:0000256" key="2">
    <source>
        <dbReference type="SAM" id="SignalP"/>
    </source>
</evidence>
<dbReference type="HOGENOM" id="CLU_2452749_0_0_0"/>
<dbReference type="AlphaFoldDB" id="F0SHF4"/>
<feature type="region of interest" description="Disordered" evidence="1">
    <location>
        <begin position="41"/>
        <end position="61"/>
    </location>
</feature>
<accession>F0SHF4</accession>
<protein>
    <recommendedName>
        <fullName evidence="5">Lipoprotein</fullName>
    </recommendedName>
</protein>
<dbReference type="STRING" id="756272.Plabr_4134"/>
<feature type="signal peptide" evidence="2">
    <location>
        <begin position="1"/>
        <end position="27"/>
    </location>
</feature>
<dbReference type="PROSITE" id="PS51257">
    <property type="entry name" value="PROKAR_LIPOPROTEIN"/>
    <property type="match status" value="1"/>
</dbReference>
<dbReference type="EMBL" id="CP002546">
    <property type="protein sequence ID" value="ADY61709.1"/>
    <property type="molecule type" value="Genomic_DNA"/>
</dbReference>
<reference evidence="4" key="1">
    <citation type="submission" date="2011-02" db="EMBL/GenBank/DDBJ databases">
        <title>The complete genome of Planctomyces brasiliensis DSM 5305.</title>
        <authorList>
            <person name="Lucas S."/>
            <person name="Copeland A."/>
            <person name="Lapidus A."/>
            <person name="Bruce D."/>
            <person name="Goodwin L."/>
            <person name="Pitluck S."/>
            <person name="Kyrpides N."/>
            <person name="Mavromatis K."/>
            <person name="Pagani I."/>
            <person name="Ivanova N."/>
            <person name="Ovchinnikova G."/>
            <person name="Lu M."/>
            <person name="Detter J.C."/>
            <person name="Han C."/>
            <person name="Land M."/>
            <person name="Hauser L."/>
            <person name="Markowitz V."/>
            <person name="Cheng J.-F."/>
            <person name="Hugenholtz P."/>
            <person name="Woyke T."/>
            <person name="Wu D."/>
            <person name="Tindall B."/>
            <person name="Pomrenke H.G."/>
            <person name="Brambilla E."/>
            <person name="Klenk H.-P."/>
            <person name="Eisen J.A."/>
        </authorList>
    </citation>
    <scope>NUCLEOTIDE SEQUENCE [LARGE SCALE GENOMIC DNA]</scope>
    <source>
        <strain evidence="4">ATCC 49424 / DSM 5305 / JCM 21570 / NBRC 103401 / IFAM 1448</strain>
    </source>
</reference>
<feature type="compositionally biased region" description="Basic and acidic residues" evidence="1">
    <location>
        <begin position="41"/>
        <end position="51"/>
    </location>
</feature>
<evidence type="ECO:0008006" key="5">
    <source>
        <dbReference type="Google" id="ProtNLM"/>
    </source>
</evidence>
<keyword evidence="4" id="KW-1185">Reference proteome</keyword>
<evidence type="ECO:0000256" key="1">
    <source>
        <dbReference type="SAM" id="MobiDB-lite"/>
    </source>
</evidence>
<dbReference type="KEGG" id="pbs:Plabr_4134"/>
<keyword evidence="2" id="KW-0732">Signal</keyword>
<organism evidence="3 4">
    <name type="scientific">Rubinisphaera brasiliensis (strain ATCC 49424 / DSM 5305 / JCM 21570 / IAM 15109 / NBRC 103401 / IFAM 1448)</name>
    <name type="common">Planctomyces brasiliensis</name>
    <dbReference type="NCBI Taxonomy" id="756272"/>
    <lineage>
        <taxon>Bacteria</taxon>
        <taxon>Pseudomonadati</taxon>
        <taxon>Planctomycetota</taxon>
        <taxon>Planctomycetia</taxon>
        <taxon>Planctomycetales</taxon>
        <taxon>Planctomycetaceae</taxon>
        <taxon>Rubinisphaera</taxon>
    </lineage>
</organism>
<name>F0SHF4_RUBBR</name>
<evidence type="ECO:0000313" key="3">
    <source>
        <dbReference type="EMBL" id="ADY61709.1"/>
    </source>
</evidence>
<feature type="chain" id="PRO_5003256970" description="Lipoprotein" evidence="2">
    <location>
        <begin position="28"/>
        <end position="89"/>
    </location>
</feature>